<dbReference type="InterPro" id="IPR029052">
    <property type="entry name" value="Metallo-depent_PP-like"/>
</dbReference>
<dbReference type="Gene3D" id="2.60.40.380">
    <property type="entry name" value="Purple acid phosphatase-like, N-terminal"/>
    <property type="match status" value="1"/>
</dbReference>
<accession>A0A371PAP3</accession>
<dbReference type="SUPFAM" id="SSF56300">
    <property type="entry name" value="Metallo-dependent phosphatases"/>
    <property type="match status" value="1"/>
</dbReference>
<feature type="region of interest" description="Disordered" evidence="2">
    <location>
        <begin position="515"/>
        <end position="539"/>
    </location>
</feature>
<organism evidence="4 5">
    <name type="scientific">Aeromicrobium endophyticum</name>
    <dbReference type="NCBI Taxonomy" id="2292704"/>
    <lineage>
        <taxon>Bacteria</taxon>
        <taxon>Bacillati</taxon>
        <taxon>Actinomycetota</taxon>
        <taxon>Actinomycetes</taxon>
        <taxon>Propionibacteriales</taxon>
        <taxon>Nocardioidaceae</taxon>
        <taxon>Aeromicrobium</taxon>
    </lineage>
</organism>
<gene>
    <name evidence="4" type="ORF">DX116_05410</name>
</gene>
<proteinExistence type="predicted"/>
<dbReference type="SUPFAM" id="SSF49363">
    <property type="entry name" value="Purple acid phosphatase, N-terminal domain"/>
    <property type="match status" value="1"/>
</dbReference>
<evidence type="ECO:0000313" key="5">
    <source>
        <dbReference type="Proteomes" id="UP000265581"/>
    </source>
</evidence>
<sequence length="625" mass="67652">MTGGLAVPTRRIPVPLNQPLAIGRRRLRTASLLVAPALACGVLAAPTIAQAADEAPKPTRVILTPTETPETSQNITWQGATETASTAKVQIRPSAGGSARVVKGYEQQKAVNNAFPHFSATVTGLKPATDYSYRVASGSDWSDWHDFETADPDEKEFDYIYYGDAQIGLDTTWPSVVKQAQKTAPDAIGSVHAGDLIDKADNNTQWQNWFKGMETAGATTNVMAAPGNHEYSGDNKLLSWKAHFEYPLNQPADDTIGDLAELAVGDTPVAKQYRALFDHWSEFAAETVYFTDYQGVRFITINATANAGFLVPDDLPACAGADCPMASEEKGEALWLDYQARWLDHILSETPSKWNVVTFHQPVYSAAEGRDEEAIRKAWVPVFQKHDIDLVQMGHDHVYSRGFNNANKTSTPGITDGPVYVVSNSGAKHYDLETDEKNVWTHNGATQVKKGEDFSTYQVVSVSKNALHYKSYIAEKTPSATTDLAVGDVYDEFTVNKSDAGRKFVTEAGMTVPPLEDPAPVVSSPPSAGKHSTSVSVGATSFRKGRAGTVRVTASQDGVVGLVVRQGDVVRTRYVTVRAGVAKTVRTGTISKRQTRKVVVNATFTPSDGQTHAGATATRKVTARR</sequence>
<dbReference type="PANTHER" id="PTHR45867:SF3">
    <property type="entry name" value="ACID PHOSPHATASE TYPE 7"/>
    <property type="match status" value="1"/>
</dbReference>
<keyword evidence="5" id="KW-1185">Reference proteome</keyword>
<dbReference type="CDD" id="cd00063">
    <property type="entry name" value="FN3"/>
    <property type="match status" value="1"/>
</dbReference>
<dbReference type="Proteomes" id="UP000265581">
    <property type="component" value="Unassembled WGS sequence"/>
</dbReference>
<dbReference type="Pfam" id="PF16656">
    <property type="entry name" value="Pur_ac_phosph_N"/>
    <property type="match status" value="1"/>
</dbReference>
<dbReference type="InterPro" id="IPR008963">
    <property type="entry name" value="Purple_acid_Pase-like_N"/>
</dbReference>
<feature type="compositionally biased region" description="Polar residues" evidence="2">
    <location>
        <begin position="530"/>
        <end position="539"/>
    </location>
</feature>
<dbReference type="Gene3D" id="3.60.21.10">
    <property type="match status" value="1"/>
</dbReference>
<dbReference type="GO" id="GO:0046872">
    <property type="term" value="F:metal ion binding"/>
    <property type="evidence" value="ECO:0007669"/>
    <property type="project" value="InterPro"/>
</dbReference>
<dbReference type="PANTHER" id="PTHR45867">
    <property type="entry name" value="PURPLE ACID PHOSPHATASE"/>
    <property type="match status" value="1"/>
</dbReference>
<keyword evidence="1" id="KW-0732">Signal</keyword>
<reference evidence="4 5" key="1">
    <citation type="submission" date="2018-08" db="EMBL/GenBank/DDBJ databases">
        <title>Aeromicrobium sp. M2KJ-4, whole genome shotgun sequence.</title>
        <authorList>
            <person name="Tuo L."/>
        </authorList>
    </citation>
    <scope>NUCLEOTIDE SEQUENCE [LARGE SCALE GENOMIC DNA]</scope>
    <source>
        <strain evidence="4 5">M2KJ-4</strain>
    </source>
</reference>
<feature type="domain" description="Fibronectin type-III" evidence="3">
    <location>
        <begin position="57"/>
        <end position="152"/>
    </location>
</feature>
<evidence type="ECO:0000259" key="3">
    <source>
        <dbReference type="PROSITE" id="PS50853"/>
    </source>
</evidence>
<dbReference type="InterPro" id="IPR003961">
    <property type="entry name" value="FN3_dom"/>
</dbReference>
<evidence type="ECO:0000256" key="1">
    <source>
        <dbReference type="ARBA" id="ARBA00022729"/>
    </source>
</evidence>
<dbReference type="EMBL" id="QUBR01000001">
    <property type="protein sequence ID" value="REK73025.1"/>
    <property type="molecule type" value="Genomic_DNA"/>
</dbReference>
<feature type="compositionally biased region" description="Low complexity" evidence="2">
    <location>
        <begin position="518"/>
        <end position="528"/>
    </location>
</feature>
<dbReference type="InterPro" id="IPR015914">
    <property type="entry name" value="PAPs_N"/>
</dbReference>
<dbReference type="GO" id="GO:0003993">
    <property type="term" value="F:acid phosphatase activity"/>
    <property type="evidence" value="ECO:0007669"/>
    <property type="project" value="InterPro"/>
</dbReference>
<comment type="caution">
    <text evidence="4">The sequence shown here is derived from an EMBL/GenBank/DDBJ whole genome shotgun (WGS) entry which is preliminary data.</text>
</comment>
<evidence type="ECO:0000256" key="2">
    <source>
        <dbReference type="SAM" id="MobiDB-lite"/>
    </source>
</evidence>
<dbReference type="AlphaFoldDB" id="A0A371PAP3"/>
<dbReference type="PROSITE" id="PS50853">
    <property type="entry name" value="FN3"/>
    <property type="match status" value="1"/>
</dbReference>
<protein>
    <recommendedName>
        <fullName evidence="3">Fibronectin type-III domain-containing protein</fullName>
    </recommendedName>
</protein>
<evidence type="ECO:0000313" key="4">
    <source>
        <dbReference type="EMBL" id="REK73025.1"/>
    </source>
</evidence>
<dbReference type="OrthoDB" id="9804511at2"/>
<feature type="region of interest" description="Disordered" evidence="2">
    <location>
        <begin position="605"/>
        <end position="625"/>
    </location>
</feature>
<name>A0A371PAP3_9ACTN</name>